<dbReference type="CDD" id="cd04453">
    <property type="entry name" value="S1_RNase_E"/>
    <property type="match status" value="1"/>
</dbReference>
<name>A0ABT2T8T2_9FIRM</name>
<dbReference type="Proteomes" id="UP001652394">
    <property type="component" value="Unassembled WGS sequence"/>
</dbReference>
<feature type="domain" description="RNA-binding protein AU-1/Ribonuclease E/G" evidence="6">
    <location>
        <begin position="121"/>
        <end position="390"/>
    </location>
</feature>
<keyword evidence="5" id="KW-0694">RNA-binding</keyword>
<reference evidence="7 8" key="1">
    <citation type="journal article" date="2021" name="ISME Commun">
        <title>Automated analysis of genomic sequences facilitates high-throughput and comprehensive description of bacteria.</title>
        <authorList>
            <person name="Hitch T.C.A."/>
        </authorList>
    </citation>
    <scope>NUCLEOTIDE SEQUENCE [LARGE SCALE GENOMIC DNA]</scope>
    <source>
        <strain evidence="7 8">H2_18</strain>
    </source>
</reference>
<protein>
    <submittedName>
        <fullName evidence="7">Ribonuclease E/G</fullName>
    </submittedName>
</protein>
<evidence type="ECO:0000256" key="5">
    <source>
        <dbReference type="ARBA" id="ARBA00022884"/>
    </source>
</evidence>
<proteinExistence type="predicted"/>
<dbReference type="EMBL" id="JAOQJX010000003">
    <property type="protein sequence ID" value="MCU6746672.1"/>
    <property type="molecule type" value="Genomic_DNA"/>
</dbReference>
<keyword evidence="2" id="KW-0479">Metal-binding</keyword>
<evidence type="ECO:0000259" key="6">
    <source>
        <dbReference type="Pfam" id="PF10150"/>
    </source>
</evidence>
<dbReference type="InterPro" id="IPR012340">
    <property type="entry name" value="NA-bd_OB-fold"/>
</dbReference>
<evidence type="ECO:0000313" key="8">
    <source>
        <dbReference type="Proteomes" id="UP001652394"/>
    </source>
</evidence>
<dbReference type="InterPro" id="IPR019307">
    <property type="entry name" value="RNA-bd_AU-1/RNase_E/G"/>
</dbReference>
<keyword evidence="4" id="KW-0460">Magnesium</keyword>
<comment type="cofactor">
    <cofactor evidence="1">
        <name>Mg(2+)</name>
        <dbReference type="ChEBI" id="CHEBI:18420"/>
    </cofactor>
</comment>
<dbReference type="SUPFAM" id="SSF50249">
    <property type="entry name" value="Nucleic acid-binding proteins"/>
    <property type="match status" value="1"/>
</dbReference>
<accession>A0ABT2T8T2</accession>
<organism evidence="7 8">
    <name type="scientific">Faecalicatena acetigenes</name>
    <dbReference type="NCBI Taxonomy" id="2981790"/>
    <lineage>
        <taxon>Bacteria</taxon>
        <taxon>Bacillati</taxon>
        <taxon>Bacillota</taxon>
        <taxon>Clostridia</taxon>
        <taxon>Lachnospirales</taxon>
        <taxon>Lachnospiraceae</taxon>
        <taxon>Faecalicatena</taxon>
    </lineage>
</organism>
<comment type="caution">
    <text evidence="7">The sequence shown here is derived from an EMBL/GenBank/DDBJ whole genome shotgun (WGS) entry which is preliminary data.</text>
</comment>
<evidence type="ECO:0000256" key="1">
    <source>
        <dbReference type="ARBA" id="ARBA00001946"/>
    </source>
</evidence>
<dbReference type="PANTHER" id="PTHR30001:SF0">
    <property type="entry name" value="RIBONUCLEASE G"/>
    <property type="match status" value="1"/>
</dbReference>
<evidence type="ECO:0000256" key="4">
    <source>
        <dbReference type="ARBA" id="ARBA00022842"/>
    </source>
</evidence>
<dbReference type="PANTHER" id="PTHR30001">
    <property type="entry name" value="RIBONUCLEASE"/>
    <property type="match status" value="1"/>
</dbReference>
<evidence type="ECO:0000313" key="7">
    <source>
        <dbReference type="EMBL" id="MCU6746672.1"/>
    </source>
</evidence>
<evidence type="ECO:0000256" key="2">
    <source>
        <dbReference type="ARBA" id="ARBA00022723"/>
    </source>
</evidence>
<dbReference type="Pfam" id="PF10150">
    <property type="entry name" value="RNase_E_G"/>
    <property type="match status" value="1"/>
</dbReference>
<keyword evidence="8" id="KW-1185">Reference proteome</keyword>
<sequence length="409" mass="46624">MYKKRKVLLIIEGKYVWTYFVEDGEIAEIHCSALIEEKQQTEPALGNIYIGKVKTIVENIGAAFVEIQKGVNCYYDISQAEHAIFAHKQGKKTINIDDELIVQINKEAVKTKAATVTSNLSLTGRYAVLTHGNTRIGVSGKLPKDIKETYKTQLSALKNDRFGLIIRTNAVTVPFETVAAEIERLREEYKKILDTAQTRTCYSCLRSAPPAYITDLKNVYTEGLEEIIIDNKELYTDIQKYFLQEQPELLALLKLYDDKQLSLANLYSTQSVLEKVSKERVWLKNGGYLVIQPTEALTVIDVNTGKYTAKKKRKDAGFQVNMEAAKEAARQIRLRNLSGIIIIDFINMETEDEKKTLVKELRCYLEKDPIQTTFVDVTPLQLVEITRKKVRKPLHELLSSIDCIQLYNN</sequence>
<keyword evidence="3" id="KW-0378">Hydrolase</keyword>
<dbReference type="Gene3D" id="2.40.50.140">
    <property type="entry name" value="Nucleic acid-binding proteins"/>
    <property type="match status" value="1"/>
</dbReference>
<dbReference type="InterPro" id="IPR004659">
    <property type="entry name" value="RNase_E/G"/>
</dbReference>
<gene>
    <name evidence="7" type="ORF">OCV51_03195</name>
</gene>
<dbReference type="RefSeq" id="WP_059069529.1">
    <property type="nucleotide sequence ID" value="NZ_JAOQJX010000003.1"/>
</dbReference>
<evidence type="ECO:0000256" key="3">
    <source>
        <dbReference type="ARBA" id="ARBA00022801"/>
    </source>
</evidence>